<keyword evidence="4 7" id="KW-0808">Transferase</keyword>
<dbReference type="Gene3D" id="3.90.550.10">
    <property type="entry name" value="Spore Coat Polysaccharide Biosynthesis Protein SpsA, Chain A"/>
    <property type="match status" value="1"/>
</dbReference>
<dbReference type="STRING" id="1123237.Salmuc_03235"/>
<dbReference type="InterPro" id="IPR029044">
    <property type="entry name" value="Nucleotide-diphossugar_trans"/>
</dbReference>
<dbReference type="AlphaFoldDB" id="S9RWM4"/>
<dbReference type="Pfam" id="PF00535">
    <property type="entry name" value="Glycos_transf_2"/>
    <property type="match status" value="1"/>
</dbReference>
<dbReference type="Proteomes" id="UP000015347">
    <property type="component" value="Unassembled WGS sequence"/>
</dbReference>
<dbReference type="InterPro" id="IPR001173">
    <property type="entry name" value="Glyco_trans_2-like"/>
</dbReference>
<dbReference type="GO" id="GO:0016757">
    <property type="term" value="F:glycosyltransferase activity"/>
    <property type="evidence" value="ECO:0007669"/>
    <property type="project" value="UniProtKB-KW"/>
</dbReference>
<keyword evidence="8" id="KW-1185">Reference proteome</keyword>
<name>S9RWM4_9RHOB</name>
<comment type="caution">
    <text evidence="7">The sequence shown here is derived from an EMBL/GenBank/DDBJ whole genome shotgun (WGS) entry which is preliminary data.</text>
</comment>
<evidence type="ECO:0000256" key="5">
    <source>
        <dbReference type="ARBA" id="ARBA00023136"/>
    </source>
</evidence>
<gene>
    <name evidence="7" type="ORF">Salmuc_03235</name>
</gene>
<dbReference type="EMBL" id="APVH01000022">
    <property type="protein sequence ID" value="EPX82430.1"/>
    <property type="molecule type" value="Genomic_DNA"/>
</dbReference>
<evidence type="ECO:0000256" key="2">
    <source>
        <dbReference type="ARBA" id="ARBA00022475"/>
    </source>
</evidence>
<evidence type="ECO:0000256" key="1">
    <source>
        <dbReference type="ARBA" id="ARBA00004236"/>
    </source>
</evidence>
<keyword evidence="2" id="KW-1003">Cell membrane</keyword>
<dbReference type="GO" id="GO:0005886">
    <property type="term" value="C:plasma membrane"/>
    <property type="evidence" value="ECO:0007669"/>
    <property type="project" value="UniProtKB-SubCell"/>
</dbReference>
<dbReference type="PANTHER" id="PTHR43646">
    <property type="entry name" value="GLYCOSYLTRANSFERASE"/>
    <property type="match status" value="1"/>
</dbReference>
<evidence type="ECO:0000256" key="3">
    <source>
        <dbReference type="ARBA" id="ARBA00022676"/>
    </source>
</evidence>
<evidence type="ECO:0000313" key="8">
    <source>
        <dbReference type="Proteomes" id="UP000015347"/>
    </source>
</evidence>
<protein>
    <submittedName>
        <fullName evidence="7">Glycosyl transferase, group 2 family protein</fullName>
    </submittedName>
</protein>
<sequence length="293" mass="31043">MAALVRNLSDDSTSTAMPALSVILPASNEAALIARCLSSLVASRWNAAAPVETLVIANGCRDDTAGRARAQAGAFAARGWPLRVIERAEGGKLGALNAGDAAARGPVRVYLDADVTVSPDLLAQLHDALDTARPRYASGRLDITAGGVMARAYARVWRQVPFMARGVPGCGVFAVNAAGRARWGAFPEIISDDTFVRLNFAPAERVGVPAPYRWPVAEGLANLVRVRRRQDAGVAEIGSAFPQLRANDDTPPFPARDKLRLALRDPLGFAVYAGVALAVRLTPARAQGWSRGR</sequence>
<evidence type="ECO:0000259" key="6">
    <source>
        <dbReference type="Pfam" id="PF00535"/>
    </source>
</evidence>
<comment type="subcellular location">
    <subcellularLocation>
        <location evidence="1">Cell membrane</location>
    </subcellularLocation>
</comment>
<dbReference type="HOGENOM" id="CLU_084695_0_0_5"/>
<dbReference type="PANTHER" id="PTHR43646:SF2">
    <property type="entry name" value="GLYCOSYLTRANSFERASE 2-LIKE DOMAIN-CONTAINING PROTEIN"/>
    <property type="match status" value="1"/>
</dbReference>
<feature type="domain" description="Glycosyltransferase 2-like" evidence="6">
    <location>
        <begin position="21"/>
        <end position="148"/>
    </location>
</feature>
<reference evidence="8" key="1">
    <citation type="journal article" date="2014" name="Stand. Genomic Sci.">
        <title>Genome sequence of the exopolysaccharide-producing Salipiger mucosus type strain (DSM 16094(T)), a moderately halophilic member of the Roseobacter clade.</title>
        <authorList>
            <person name="Riedel T."/>
            <person name="Spring S."/>
            <person name="Fiebig A."/>
            <person name="Petersen J."/>
            <person name="Kyrpides N.C."/>
            <person name="Goker M."/>
            <person name="Klenk H.P."/>
        </authorList>
    </citation>
    <scope>NUCLEOTIDE SEQUENCE [LARGE SCALE GENOMIC DNA]</scope>
    <source>
        <strain evidence="8">DSM 16094</strain>
    </source>
</reference>
<organism evidence="7 8">
    <name type="scientific">Salipiger mucosus DSM 16094</name>
    <dbReference type="NCBI Taxonomy" id="1123237"/>
    <lineage>
        <taxon>Bacteria</taxon>
        <taxon>Pseudomonadati</taxon>
        <taxon>Pseudomonadota</taxon>
        <taxon>Alphaproteobacteria</taxon>
        <taxon>Rhodobacterales</taxon>
        <taxon>Roseobacteraceae</taxon>
        <taxon>Salipiger</taxon>
    </lineage>
</organism>
<keyword evidence="5" id="KW-0472">Membrane</keyword>
<evidence type="ECO:0000313" key="7">
    <source>
        <dbReference type="EMBL" id="EPX82430.1"/>
    </source>
</evidence>
<evidence type="ECO:0000256" key="4">
    <source>
        <dbReference type="ARBA" id="ARBA00022679"/>
    </source>
</evidence>
<proteinExistence type="predicted"/>
<dbReference type="eggNOG" id="COG1215">
    <property type="taxonomic scope" value="Bacteria"/>
</dbReference>
<keyword evidence="3" id="KW-0328">Glycosyltransferase</keyword>
<accession>S9RWM4</accession>
<dbReference type="SUPFAM" id="SSF53448">
    <property type="entry name" value="Nucleotide-diphospho-sugar transferases"/>
    <property type="match status" value="1"/>
</dbReference>